<dbReference type="PANTHER" id="PTHR24320:SF148">
    <property type="entry name" value="NAD(P)-BINDING ROSSMANN-FOLD SUPERFAMILY PROTEIN"/>
    <property type="match status" value="1"/>
</dbReference>
<keyword evidence="2" id="KW-0560">Oxidoreductase</keyword>
<proteinExistence type="inferred from homology"/>
<gene>
    <name evidence="4" type="ORF">SAMN06295912_110126</name>
</gene>
<dbReference type="InterPro" id="IPR036291">
    <property type="entry name" value="NAD(P)-bd_dom_sf"/>
</dbReference>
<evidence type="ECO:0000313" key="4">
    <source>
        <dbReference type="EMBL" id="SNS62501.1"/>
    </source>
</evidence>
<dbReference type="SUPFAM" id="SSF51735">
    <property type="entry name" value="NAD(P)-binding Rossmann-fold domains"/>
    <property type="match status" value="1"/>
</dbReference>
<dbReference type="EMBL" id="FZOS01000010">
    <property type="protein sequence ID" value="SNS62501.1"/>
    <property type="molecule type" value="Genomic_DNA"/>
</dbReference>
<evidence type="ECO:0000256" key="2">
    <source>
        <dbReference type="ARBA" id="ARBA00023002"/>
    </source>
</evidence>
<evidence type="ECO:0000256" key="3">
    <source>
        <dbReference type="ARBA" id="ARBA00071493"/>
    </source>
</evidence>
<organism evidence="4 5">
    <name type="scientific">Edaphosphingomonas laterariae</name>
    <dbReference type="NCBI Taxonomy" id="861865"/>
    <lineage>
        <taxon>Bacteria</taxon>
        <taxon>Pseudomonadati</taxon>
        <taxon>Pseudomonadota</taxon>
        <taxon>Alphaproteobacteria</taxon>
        <taxon>Sphingomonadales</taxon>
        <taxon>Rhizorhabdaceae</taxon>
        <taxon>Edaphosphingomonas</taxon>
    </lineage>
</organism>
<dbReference type="PANTHER" id="PTHR24320">
    <property type="entry name" value="RETINOL DEHYDROGENASE"/>
    <property type="match status" value="1"/>
</dbReference>
<keyword evidence="5" id="KW-1185">Reference proteome</keyword>
<accession>A0A239G019</accession>
<dbReference type="AlphaFoldDB" id="A0A239G019"/>
<dbReference type="InterPro" id="IPR002347">
    <property type="entry name" value="SDR_fam"/>
</dbReference>
<protein>
    <recommendedName>
        <fullName evidence="3">Probable oxidoreductase</fullName>
    </recommendedName>
</protein>
<dbReference type="FunFam" id="3.40.50.720:FF:000594">
    <property type="entry name" value="Short-chain oxidoreductase"/>
    <property type="match status" value="1"/>
</dbReference>
<comment type="similarity">
    <text evidence="1">Belongs to the short-chain dehydrogenases/reductases (SDR) family.</text>
</comment>
<dbReference type="RefSeq" id="WP_089219754.1">
    <property type="nucleotide sequence ID" value="NZ_FZOS01000010.1"/>
</dbReference>
<name>A0A239G019_9SPHN</name>
<dbReference type="GO" id="GO:0016491">
    <property type="term" value="F:oxidoreductase activity"/>
    <property type="evidence" value="ECO:0007669"/>
    <property type="project" value="UniProtKB-KW"/>
</dbReference>
<dbReference type="Proteomes" id="UP000198281">
    <property type="component" value="Unassembled WGS sequence"/>
</dbReference>
<dbReference type="OrthoDB" id="109589at2"/>
<evidence type="ECO:0000313" key="5">
    <source>
        <dbReference type="Proteomes" id="UP000198281"/>
    </source>
</evidence>
<sequence>MPRETTPPRILSAFAGRIVTAGEVAAGHDLSGRTAIVTGGAGGIGLEIARTLAVAGATVTLAVRSRDAGAAAAAEINRAVGRAAASAAFLDLADLATVRGFTRIWGGRPLDLLIANAGVMATPESRTAQGHESQFGINHLGHFQLATGLVPALAAAGSARVVMMSSAGHHDADVDLDDPDWRRRTYDPFLAYGASKTANNLFAVGFSRHFADDGITANAVHPGAVATALGRHVRPEQIADRGWDFSTIAMQTPEQGAATAIWASTAPELAGIGGLYLEECGEAPPWSAERPLWGVKPYSRDPDRAEALWALSERLVAG</sequence>
<dbReference type="Gene3D" id="3.40.50.720">
    <property type="entry name" value="NAD(P)-binding Rossmann-like Domain"/>
    <property type="match status" value="1"/>
</dbReference>
<evidence type="ECO:0000256" key="1">
    <source>
        <dbReference type="ARBA" id="ARBA00006484"/>
    </source>
</evidence>
<dbReference type="Pfam" id="PF00106">
    <property type="entry name" value="adh_short"/>
    <property type="match status" value="2"/>
</dbReference>
<dbReference type="PRINTS" id="PR00081">
    <property type="entry name" value="GDHRDH"/>
</dbReference>
<reference evidence="5" key="1">
    <citation type="submission" date="2017-06" db="EMBL/GenBank/DDBJ databases">
        <authorList>
            <person name="Varghese N."/>
            <person name="Submissions S."/>
        </authorList>
    </citation>
    <scope>NUCLEOTIDE SEQUENCE [LARGE SCALE GENOMIC DNA]</scope>
    <source>
        <strain evidence="5">LNB2</strain>
    </source>
</reference>